<reference evidence="2 3" key="1">
    <citation type="journal article" date="2015" name="Plant Cell">
        <title>Oil accumulation by the oleaginous diatom Fistulifera solaris as revealed by the genome and transcriptome.</title>
        <authorList>
            <person name="Tanaka T."/>
            <person name="Maeda Y."/>
            <person name="Veluchamy A."/>
            <person name="Tanaka M."/>
            <person name="Abida H."/>
            <person name="Marechal E."/>
            <person name="Bowler C."/>
            <person name="Muto M."/>
            <person name="Sunaga Y."/>
            <person name="Tanaka M."/>
            <person name="Yoshino T."/>
            <person name="Taniguchi T."/>
            <person name="Fukuda Y."/>
            <person name="Nemoto M."/>
            <person name="Matsumoto M."/>
            <person name="Wong P.S."/>
            <person name="Aburatani S."/>
            <person name="Fujibuchi W."/>
        </authorList>
    </citation>
    <scope>NUCLEOTIDE SEQUENCE [LARGE SCALE GENOMIC DNA]</scope>
    <source>
        <strain evidence="2 3">JPCC DA0580</strain>
    </source>
</reference>
<sequence>MYSVSLRTTILLFIGAVSAQQKCFETTPELRDAVDAYLTNSTRGTTVAQTYGWPIGSWCVRDIADFSYLFDVKRNPANINFNEDLTGWVTTCARDMRYMFAGAEKFDGDVSRFQTGRVLTMEGMFEDAKAFNGDVSNWDVFNVQDFERMFSGASSFAGDLSEWDMRCAEDISYMFYDAVSFNSDISAWTVTKVTDFRFAFDDAKVFAQNLCPWSDKIRVNLTAADLTAMFTGTACPVNDELGPVVNEDEAGQPLTTLCYDCRDLEG</sequence>
<dbReference type="Proteomes" id="UP000198406">
    <property type="component" value="Unassembled WGS sequence"/>
</dbReference>
<protein>
    <submittedName>
        <fullName evidence="2">Uncharacterized protein</fullName>
    </submittedName>
</protein>
<comment type="caution">
    <text evidence="2">The sequence shown here is derived from an EMBL/GenBank/DDBJ whole genome shotgun (WGS) entry which is preliminary data.</text>
</comment>
<organism evidence="2 3">
    <name type="scientific">Fistulifera solaris</name>
    <name type="common">Oleaginous diatom</name>
    <dbReference type="NCBI Taxonomy" id="1519565"/>
    <lineage>
        <taxon>Eukaryota</taxon>
        <taxon>Sar</taxon>
        <taxon>Stramenopiles</taxon>
        <taxon>Ochrophyta</taxon>
        <taxon>Bacillariophyta</taxon>
        <taxon>Bacillariophyceae</taxon>
        <taxon>Bacillariophycidae</taxon>
        <taxon>Naviculales</taxon>
        <taxon>Naviculaceae</taxon>
        <taxon>Fistulifera</taxon>
    </lineage>
</organism>
<evidence type="ECO:0000256" key="1">
    <source>
        <dbReference type="SAM" id="SignalP"/>
    </source>
</evidence>
<keyword evidence="1" id="KW-0732">Signal</keyword>
<dbReference type="InParanoid" id="A0A1Z5J5X7"/>
<keyword evidence="3" id="KW-1185">Reference proteome</keyword>
<evidence type="ECO:0000313" key="2">
    <source>
        <dbReference type="EMBL" id="GAX09312.1"/>
    </source>
</evidence>
<name>A0A1Z5J5X7_FISSO</name>
<feature type="signal peptide" evidence="1">
    <location>
        <begin position="1"/>
        <end position="19"/>
    </location>
</feature>
<dbReference type="AlphaFoldDB" id="A0A1Z5J5X7"/>
<accession>A0A1Z5J5X7</accession>
<dbReference type="Pfam" id="PF03382">
    <property type="entry name" value="DUF285"/>
    <property type="match status" value="1"/>
</dbReference>
<dbReference type="OrthoDB" id="47649at2759"/>
<evidence type="ECO:0000313" key="3">
    <source>
        <dbReference type="Proteomes" id="UP000198406"/>
    </source>
</evidence>
<gene>
    <name evidence="2" type="ORF">FisN_32Hh008</name>
</gene>
<proteinExistence type="predicted"/>
<dbReference type="InterPro" id="IPR005046">
    <property type="entry name" value="DUF285"/>
</dbReference>
<feature type="chain" id="PRO_5012464590" evidence="1">
    <location>
        <begin position="20"/>
        <end position="266"/>
    </location>
</feature>
<dbReference type="EMBL" id="BDSP01000006">
    <property type="protein sequence ID" value="GAX09312.1"/>
    <property type="molecule type" value="Genomic_DNA"/>
</dbReference>